<accession>A0A557RTG0</accession>
<protein>
    <recommendedName>
        <fullName evidence="4">AsmA family protein</fullName>
    </recommendedName>
</protein>
<evidence type="ECO:0000313" key="2">
    <source>
        <dbReference type="EMBL" id="TVO74710.1"/>
    </source>
</evidence>
<gene>
    <name evidence="2" type="ORF">FHP89_15460</name>
</gene>
<dbReference type="InterPro" id="IPR052894">
    <property type="entry name" value="AsmA-related"/>
</dbReference>
<name>A0A557RTG0_9RHOO</name>
<dbReference type="EMBL" id="VMNI01000015">
    <property type="protein sequence ID" value="TVO74710.1"/>
    <property type="molecule type" value="Genomic_DNA"/>
</dbReference>
<proteinExistence type="predicted"/>
<sequence length="476" mass="49767">MRTAPRRRAGRFILWLMAVAILVTGLVAWQFSDRWLGETLAEQINARLAGQVRIDGPVSLQVFPPRLTLAGVAWQGPGATPSTVQLDHLELHSDWRADGSARPLSIAIRGVRGQLRQQADGQWQVPTPLATAEAADDDAPVKLAALTVTDATVELIGLAMPASVRLAELKLIESPSGWQVNARGGASSAEASVDGALSTSVEIAATGPRLTELTATFSGQVGPATIESLAIGVATVASAPDGAWQLAGVSTELRASGGDRQITLTAEADTGRYAGGGAQLLGLQAKATLVPAGPADAATATLTGVDLALAGQQVTASGKVHVVTALAAGPVDVTAERFHLAADLATGRIEGAFPKVNAALPDPAKPGAQLGVDAALTGHWQAAERTGAGTVEAKVEDSRLKGQWQIALAQPRWLTVDAQVDRLNLDRWQAPGPRTAEALPLDAWRDWPLRLDLQVGRLRMQGLEAQNTRLRLNTPD</sequence>
<dbReference type="Proteomes" id="UP000318349">
    <property type="component" value="Unassembled WGS sequence"/>
</dbReference>
<evidence type="ECO:0000256" key="1">
    <source>
        <dbReference type="SAM" id="Phobius"/>
    </source>
</evidence>
<dbReference type="GO" id="GO:0090313">
    <property type="term" value="P:regulation of protein targeting to membrane"/>
    <property type="evidence" value="ECO:0007669"/>
    <property type="project" value="TreeGrafter"/>
</dbReference>
<evidence type="ECO:0000313" key="3">
    <source>
        <dbReference type="Proteomes" id="UP000318349"/>
    </source>
</evidence>
<dbReference type="GO" id="GO:0005886">
    <property type="term" value="C:plasma membrane"/>
    <property type="evidence" value="ECO:0007669"/>
    <property type="project" value="TreeGrafter"/>
</dbReference>
<keyword evidence="1" id="KW-1133">Transmembrane helix</keyword>
<comment type="caution">
    <text evidence="2">The sequence shown here is derived from an EMBL/GenBank/DDBJ whole genome shotgun (WGS) entry which is preliminary data.</text>
</comment>
<evidence type="ECO:0008006" key="4">
    <source>
        <dbReference type="Google" id="ProtNLM"/>
    </source>
</evidence>
<dbReference type="PANTHER" id="PTHR30441">
    <property type="entry name" value="DUF748 DOMAIN-CONTAINING PROTEIN"/>
    <property type="match status" value="1"/>
</dbReference>
<organism evidence="2 3">
    <name type="scientific">Denitromonas halophila</name>
    <dbReference type="NCBI Taxonomy" id="1629404"/>
    <lineage>
        <taxon>Bacteria</taxon>
        <taxon>Pseudomonadati</taxon>
        <taxon>Pseudomonadota</taxon>
        <taxon>Betaproteobacteria</taxon>
        <taxon>Rhodocyclales</taxon>
        <taxon>Zoogloeaceae</taxon>
        <taxon>Denitromonas</taxon>
    </lineage>
</organism>
<feature type="transmembrane region" description="Helical" evidence="1">
    <location>
        <begin position="12"/>
        <end position="31"/>
    </location>
</feature>
<dbReference type="AlphaFoldDB" id="A0A557RTG0"/>
<keyword evidence="1" id="KW-0812">Transmembrane</keyword>
<reference evidence="2 3" key="1">
    <citation type="submission" date="2019-07" db="EMBL/GenBank/DDBJ databases">
        <title>The pathways for chlorine oxyanion respiration interact through the shared metabolite chlorate.</title>
        <authorList>
            <person name="Barnum T.P."/>
            <person name="Cheng Y."/>
            <person name="Hill K.A."/>
            <person name="Lucas L.N."/>
            <person name="Carlson H.K."/>
            <person name="Coates J.D."/>
        </authorList>
    </citation>
    <scope>NUCLEOTIDE SEQUENCE [LARGE SCALE GENOMIC DNA]</scope>
    <source>
        <strain evidence="2 3">SFB-1</strain>
    </source>
</reference>
<keyword evidence="1" id="KW-0472">Membrane</keyword>
<dbReference type="PANTHER" id="PTHR30441:SF4">
    <property type="entry name" value="PROTEIN ASMA"/>
    <property type="match status" value="1"/>
</dbReference>